<dbReference type="EMBL" id="JACDXW010000002">
    <property type="protein sequence ID" value="MCB5363222.1"/>
    <property type="molecule type" value="Genomic_DNA"/>
</dbReference>
<dbReference type="SMART" id="SM01360">
    <property type="entry name" value="A2M"/>
    <property type="match status" value="1"/>
</dbReference>
<dbReference type="SMART" id="SM01359">
    <property type="entry name" value="A2M_N_2"/>
    <property type="match status" value="1"/>
</dbReference>
<dbReference type="InterPro" id="IPR001599">
    <property type="entry name" value="Macroglobln_a2"/>
</dbReference>
<dbReference type="Pfam" id="PF17973">
    <property type="entry name" value="bMG10"/>
    <property type="match status" value="1"/>
</dbReference>
<dbReference type="Pfam" id="PF11974">
    <property type="entry name" value="bMG3"/>
    <property type="match status" value="1"/>
</dbReference>
<protein>
    <submittedName>
        <fullName evidence="4">Alpha-2-macroglobulin</fullName>
    </submittedName>
</protein>
<dbReference type="InterPro" id="IPR021868">
    <property type="entry name" value="Alpha_2_Macroglob_MG3"/>
</dbReference>
<dbReference type="InterPro" id="IPR008930">
    <property type="entry name" value="Terpenoid_cyclase/PrenylTrfase"/>
</dbReference>
<dbReference type="PANTHER" id="PTHR40094:SF1">
    <property type="entry name" value="UBIQUITIN DOMAIN-CONTAINING PROTEIN"/>
    <property type="match status" value="1"/>
</dbReference>
<evidence type="ECO:0000256" key="1">
    <source>
        <dbReference type="ARBA" id="ARBA00010556"/>
    </source>
</evidence>
<name>A0ABS8CB11_9BURK</name>
<feature type="domain" description="Alpha-2-macroglobulin bait region" evidence="2">
    <location>
        <begin position="1018"/>
        <end position="1202"/>
    </location>
</feature>
<dbReference type="Pfam" id="PF01835">
    <property type="entry name" value="MG2"/>
    <property type="match status" value="1"/>
</dbReference>
<accession>A0ABS8CB11</accession>
<dbReference type="Pfam" id="PF00207">
    <property type="entry name" value="A2M"/>
    <property type="match status" value="1"/>
</dbReference>
<dbReference type="InterPro" id="IPR011625">
    <property type="entry name" value="A2M_N_BRD"/>
</dbReference>
<dbReference type="InterPro" id="IPR051802">
    <property type="entry name" value="YfhM-like"/>
</dbReference>
<organism evidence="4 5">
    <name type="scientific">Mesopusillimonas faecipullorum</name>
    <dbReference type="NCBI Taxonomy" id="2755040"/>
    <lineage>
        <taxon>Bacteria</taxon>
        <taxon>Pseudomonadati</taxon>
        <taxon>Pseudomonadota</taxon>
        <taxon>Betaproteobacteria</taxon>
        <taxon>Burkholderiales</taxon>
        <taxon>Alcaligenaceae</taxon>
        <taxon>Mesopusillimonas</taxon>
    </lineage>
</organism>
<dbReference type="InterPro" id="IPR041246">
    <property type="entry name" value="Bact_MG10"/>
</dbReference>
<dbReference type="PANTHER" id="PTHR40094">
    <property type="entry name" value="ALPHA-2-MACROGLOBULIN HOMOLOG"/>
    <property type="match status" value="1"/>
</dbReference>
<proteinExistence type="inferred from homology"/>
<evidence type="ECO:0000313" key="5">
    <source>
        <dbReference type="Proteomes" id="UP000776983"/>
    </source>
</evidence>
<evidence type="ECO:0000313" key="4">
    <source>
        <dbReference type="EMBL" id="MCB5363222.1"/>
    </source>
</evidence>
<dbReference type="Pfam" id="PF07703">
    <property type="entry name" value="A2M_BRD"/>
    <property type="match status" value="1"/>
</dbReference>
<dbReference type="Gene3D" id="1.50.10.20">
    <property type="match status" value="1"/>
</dbReference>
<keyword evidence="5" id="KW-1185">Reference proteome</keyword>
<evidence type="ECO:0000259" key="3">
    <source>
        <dbReference type="SMART" id="SM01360"/>
    </source>
</evidence>
<comment type="caution">
    <text evidence="4">The sequence shown here is derived from an EMBL/GenBank/DDBJ whole genome shotgun (WGS) entry which is preliminary data.</text>
</comment>
<reference evidence="4 5" key="1">
    <citation type="submission" date="2020-07" db="EMBL/GenBank/DDBJ databases">
        <title>Pusillimonas sp. nov., isolated from poultry manure in Taiwan.</title>
        <authorList>
            <person name="Lin S.-Y."/>
            <person name="Tang Y.-S."/>
            <person name="Young C.-C."/>
        </authorList>
    </citation>
    <scope>NUCLEOTIDE SEQUENCE [LARGE SCALE GENOMIC DNA]</scope>
    <source>
        <strain evidence="4 5">CC-YST705</strain>
    </source>
</reference>
<dbReference type="Proteomes" id="UP000776983">
    <property type="component" value="Unassembled WGS sequence"/>
</dbReference>
<dbReference type="Gene3D" id="2.60.40.3710">
    <property type="match status" value="1"/>
</dbReference>
<sequence>MWTFDASAAQLVQVTPKGQVPTVEQVRLRFDADMVDLGNDQAPAPATVQCTGEPSASGRWVDTQQWVYTFDKALGPGVRCTVKPRSGMLTVDGQSVSAQAQYTFSTGGPQVIAYRPYGSQIVEDQVFVLRFNGAVTPASLIKNTHCVVEGLGEQVPVKLINDAQTRQAVLESSYMLGAQSDAADQLLQCSRRLPADADVRLVVGAGVATPSGLTMGKPWHADYQVRPAFRVGLSCQRDNARADCNPLLPVRVTFNAPVLQEAAEQIRLRTAKGEELSPTEPSEGWEGVVEGLDFAGPFDAQAELTLVLPEGLRDDAGRTPVNAADFPLAIRTAEYPALLKFSSGSFGIIERFANASPGGDEADDPPAVPLTVRNVEAILAGRDLRLSPGRVTDVQPKEDVDILRWYARVRNLNTGSYTRRQWAQAMAGKSMGPDDDQPRIDARALSMLDGRPGAKVMELPGSVGSVRDADVLGVPLTEPGFHVLEAASPRLGRDLLGEATPMYVRTAVLVTNLAVHLKRGRDDALVWVTTLDEGKVVPEAQVAVRDCAGRLLASGLTDERGILHIQQPLGSDGYCDETGLFGSFASARIAADHPLARGKEDFSFVLSSWDDGIESWRFNLPTDRQPLPDVITHTVFDRGLYRAGETVHMKHFVRWQVRDGLETPVDDEMLPRKLVITHLGSGERTEQAIEWVKTPSGGMSAVSTLDTTRGAKLGSYQVSLQSDGEKYYYDAHPGVFRIEAFKLPVLTGSLLISDGGAGKNLVAPGSVKADIDLRYVAGGAASGQSVSLSALARDRTPNFPDAEGFDFFLPEAQVISDDTADPRDGGQRLFLDKQPLTLDAQGSASIELDSLPKVNRPMDWLFEASFSDPNGQVQTLSRVVSVWPSAVVPGIRSNSWAEQDKETAISAIALSPQGDPMAKVPMKVTARRLDMLTTRKRLVGGFYSYDSHLQVEDLGEVCSGVSDEQGILRCAFTPDVSGRIELLVTADDDKGRQAQAATTVWVMGGDDLWFGGGNDDRMDVVPVKRSYAPGEQAEFLVKMPFRTALALVTVEREGVLDSRVVHLEGDEPLVRLPVSAQWGPNVYVSVLALRHRLHDVPWYSFFNWGWKRPTAWWQAWRQAAGSDYQAPTGYVDLSKPTFRFGVAEIRVSDEQDRLQVQVQADQSRYGIREQAQVKIKVSLPDGKPAAKAQAMVAVVDEALLELSPNASWDLLQAMRQRRPYGVETATAQSQVVGRRHYGRKALPPGGGGGASQPTRELLDTLVFWQPDVQLDESGQATVTLTLNDSLSAFRVVAVADYGADNFGTGETRFITAQDLQIISGLPAVVREGDSYQGGFTLRNGTESEMKVRVQAQISGPGSGMSLPAQELTVPAGGATLAVWPVEVPVRQLDAGPDAELVWEVEAQAGKDGASDRVRLTQQLLPSVPVAVTHSTLQPLTADQPIQLALRAPEGAQRGLNDVLQGGVQVAALSNLGDGLPGVQAWFQDYPYTCVEQLSAKAIGLRDMAQWQTLAAQMADYQDADGLLSYFPGMRNGSEVLTAHMLVLTDEAQRLGLDFALPTQVRDRMVQGLESFVQGRLQRRAWAPVRDQEARKLMAMEALSRAGAFQPAMLDTISITPERWFTSALIDWASLLHREAGIPGRQGLAEQAWQLLQGRLLLQGDGLVFPDDRQNDAWWLMSSPQVNAARLLLLWAQIPKGREELPGLALGLLHRQQEGAWGTTTENVMGSLAFEQFAKVAQDGEVSGAVTAQWLNLTGNTASKAETAAQIEPDAAPVVLAWPATGNGQLSLTHAGTGQPWVAVRTLAAVPQDKAITAGLTLERKVVPVSQAKPGVWSSGDVYRVELSLTARAPTVWAVVSDPVPAGASVLGGGLGRDSAILAQAGGDVRQEGDTWAWPSYEERRFDSYQAYFEYLPQGVTRLSYTVRLNTVGVFHLPSPRAEALYQAGVYGLLPQSSMQVHGQP</sequence>
<dbReference type="SUPFAM" id="SSF48239">
    <property type="entry name" value="Terpenoid cyclases/Protein prenyltransferases"/>
    <property type="match status" value="1"/>
</dbReference>
<feature type="domain" description="Alpha-2-macroglobulin" evidence="3">
    <location>
        <begin position="1261"/>
        <end position="1351"/>
    </location>
</feature>
<dbReference type="InterPro" id="IPR002890">
    <property type="entry name" value="MG2"/>
</dbReference>
<gene>
    <name evidence="4" type="ORF">H0484_05560</name>
</gene>
<evidence type="ECO:0000259" key="2">
    <source>
        <dbReference type="SMART" id="SM01359"/>
    </source>
</evidence>
<comment type="similarity">
    <text evidence="1">Belongs to the protease inhibitor I39 (alpha-2-macroglobulin) family. Bacterial alpha-2-macroglobulin subfamily.</text>
</comment>